<evidence type="ECO:0000256" key="5">
    <source>
        <dbReference type="ARBA" id="ARBA00022705"/>
    </source>
</evidence>
<evidence type="ECO:0000256" key="1">
    <source>
        <dbReference type="ARBA" id="ARBA00022478"/>
    </source>
</evidence>
<dbReference type="AlphaFoldDB" id="A0AAI9SC97"/>
<dbReference type="SUPFAM" id="SSF57783">
    <property type="entry name" value="Zinc beta-ribbon"/>
    <property type="match status" value="1"/>
</dbReference>
<keyword evidence="2" id="KW-0639">Primosome</keyword>
<dbReference type="GO" id="GO:1990077">
    <property type="term" value="C:primosome complex"/>
    <property type="evidence" value="ECO:0007669"/>
    <property type="project" value="UniProtKB-KW"/>
</dbReference>
<dbReference type="GO" id="GO:0008270">
    <property type="term" value="F:zinc ion binding"/>
    <property type="evidence" value="ECO:0007669"/>
    <property type="project" value="InterPro"/>
</dbReference>
<dbReference type="Pfam" id="PF13362">
    <property type="entry name" value="Toprim_3"/>
    <property type="match status" value="1"/>
</dbReference>
<dbReference type="GO" id="GO:0004386">
    <property type="term" value="F:helicase activity"/>
    <property type="evidence" value="ECO:0007669"/>
    <property type="project" value="InterPro"/>
</dbReference>
<dbReference type="InterPro" id="IPR013237">
    <property type="entry name" value="Phage_T7_Gp4_N"/>
</dbReference>
<evidence type="ECO:0000313" key="8">
    <source>
        <dbReference type="EMBL" id="KAB7650497.1"/>
    </source>
</evidence>
<organism evidence="8 9">
    <name type="scientific">Sutterella seckii</name>
    <dbReference type="NCBI Taxonomy" id="1944635"/>
    <lineage>
        <taxon>Bacteria</taxon>
        <taxon>Pseudomonadati</taxon>
        <taxon>Pseudomonadota</taxon>
        <taxon>Betaproteobacteria</taxon>
        <taxon>Burkholderiales</taxon>
        <taxon>Sutterellaceae</taxon>
        <taxon>Sutterella</taxon>
    </lineage>
</organism>
<proteinExistence type="predicted"/>
<evidence type="ECO:0000256" key="6">
    <source>
        <dbReference type="ARBA" id="ARBA00023163"/>
    </source>
</evidence>
<dbReference type="SMART" id="SM00778">
    <property type="entry name" value="Prim_Zn_Ribbon"/>
    <property type="match status" value="1"/>
</dbReference>
<keyword evidence="9" id="KW-1185">Reference proteome</keyword>
<comment type="caution">
    <text evidence="8">The sequence shown here is derived from an EMBL/GenBank/DDBJ whole genome shotgun (WGS) entry which is preliminary data.</text>
</comment>
<dbReference type="InterPro" id="IPR006171">
    <property type="entry name" value="TOPRIM_dom"/>
</dbReference>
<dbReference type="GO" id="GO:0003677">
    <property type="term" value="F:DNA binding"/>
    <property type="evidence" value="ECO:0007669"/>
    <property type="project" value="InterPro"/>
</dbReference>
<sequence length="337" mass="37088">MDTALNRIKHTAQGRWPEIFAAAGMDSGHFVKANRPCPLCGGRDRFSLLKGERNEPDGRWYCRGCGYGDGIELVKRFKGTTFPQTLRWLESYLGIEHRRESFRLRPEALSEAEKSARRRERNLAFWNAAVPLRELSRESPQWRYLASRGLGACDVSAMLRAEAEADAWETDDDGQSRPVGKYPALLAAVTDGRGEIITLHRTFLTPGGGKAPLASPKKLAPGAIEDGLIRLFPPTAILCLAEGIETALSVHEMTGLPVWSAISLTGFRKFGAVPEGVKKIHICGDNDRSYAGAAGAYELASRISRGRPDIEVTVHIPPEPGTDWNDVLRSGGRLEIR</sequence>
<dbReference type="Gene3D" id="3.40.1360.10">
    <property type="match status" value="1"/>
</dbReference>
<keyword evidence="4" id="KW-0548">Nucleotidyltransferase</keyword>
<dbReference type="GO" id="GO:0016779">
    <property type="term" value="F:nucleotidyltransferase activity"/>
    <property type="evidence" value="ECO:0007669"/>
    <property type="project" value="UniProtKB-KW"/>
</dbReference>
<reference evidence="8 9" key="1">
    <citation type="submission" date="2019-10" db="EMBL/GenBank/DDBJ databases">
        <title>Genome diversity of Sutterella seckii.</title>
        <authorList>
            <person name="Chaplin A.V."/>
            <person name="Sokolova S.R."/>
            <person name="Mosin K.A."/>
            <person name="Ivanova E.L."/>
            <person name="Kochetkova T.O."/>
            <person name="Goltsov A.Y."/>
            <person name="Trofimov D.Y."/>
            <person name="Efimov B.A."/>
        </authorList>
    </citation>
    <scope>NUCLEOTIDE SEQUENCE [LARGE SCALE GENOMIC DNA]</scope>
    <source>
        <strain evidence="8 9">ASD3426</strain>
    </source>
</reference>
<dbReference type="InterPro" id="IPR055570">
    <property type="entry name" value="DUF7146"/>
</dbReference>
<dbReference type="CDD" id="cd01029">
    <property type="entry name" value="TOPRIM_primases"/>
    <property type="match status" value="1"/>
</dbReference>
<dbReference type="Pfam" id="PF08273">
    <property type="entry name" value="Zn_Ribbon_Prim"/>
    <property type="match status" value="1"/>
</dbReference>
<dbReference type="Proteomes" id="UP000469462">
    <property type="component" value="Unassembled WGS sequence"/>
</dbReference>
<evidence type="ECO:0000259" key="7">
    <source>
        <dbReference type="PROSITE" id="PS50880"/>
    </source>
</evidence>
<evidence type="ECO:0000256" key="3">
    <source>
        <dbReference type="ARBA" id="ARBA00022679"/>
    </source>
</evidence>
<dbReference type="InterPro" id="IPR036977">
    <property type="entry name" value="DNA_primase_Znf_CHC2"/>
</dbReference>
<accession>A0AAI9SC97</accession>
<dbReference type="Pfam" id="PF23639">
    <property type="entry name" value="DUF7146"/>
    <property type="match status" value="1"/>
</dbReference>
<feature type="domain" description="Toprim" evidence="7">
    <location>
        <begin position="236"/>
        <end position="318"/>
    </location>
</feature>
<dbReference type="RefSeq" id="WP_139688206.1">
    <property type="nucleotide sequence ID" value="NZ_WEHW01000037.1"/>
</dbReference>
<dbReference type="GO" id="GO:0006269">
    <property type="term" value="P:DNA replication, synthesis of primer"/>
    <property type="evidence" value="ECO:0007669"/>
    <property type="project" value="UniProtKB-KW"/>
</dbReference>
<evidence type="ECO:0000256" key="2">
    <source>
        <dbReference type="ARBA" id="ARBA00022515"/>
    </source>
</evidence>
<evidence type="ECO:0000313" key="9">
    <source>
        <dbReference type="Proteomes" id="UP000469462"/>
    </source>
</evidence>
<dbReference type="InterPro" id="IPR034154">
    <property type="entry name" value="TOPRIM_DnaG/twinkle"/>
</dbReference>
<gene>
    <name evidence="8" type="ORF">GBM96_08895</name>
</gene>
<keyword evidence="6" id="KW-0804">Transcription</keyword>
<keyword evidence="1" id="KW-0240">DNA-directed RNA polymerase</keyword>
<dbReference type="Gene3D" id="3.90.580.10">
    <property type="entry name" value="Zinc finger, CHC2-type domain"/>
    <property type="match status" value="1"/>
</dbReference>
<name>A0AAI9SC97_9BURK</name>
<dbReference type="GO" id="GO:0000428">
    <property type="term" value="C:DNA-directed RNA polymerase complex"/>
    <property type="evidence" value="ECO:0007669"/>
    <property type="project" value="UniProtKB-KW"/>
</dbReference>
<dbReference type="PROSITE" id="PS50880">
    <property type="entry name" value="TOPRIM"/>
    <property type="match status" value="1"/>
</dbReference>
<keyword evidence="3" id="KW-0808">Transferase</keyword>
<dbReference type="EMBL" id="WEHW01000037">
    <property type="protein sequence ID" value="KAB7650497.1"/>
    <property type="molecule type" value="Genomic_DNA"/>
</dbReference>
<evidence type="ECO:0000256" key="4">
    <source>
        <dbReference type="ARBA" id="ARBA00022695"/>
    </source>
</evidence>
<keyword evidence="5" id="KW-0235">DNA replication</keyword>
<protein>
    <recommendedName>
        <fullName evidence="7">Toprim domain-containing protein</fullName>
    </recommendedName>
</protein>